<dbReference type="CDD" id="cd04179">
    <property type="entry name" value="DPM_DPG-synthase_like"/>
    <property type="match status" value="1"/>
</dbReference>
<dbReference type="AlphaFoldDB" id="A0A410P392"/>
<evidence type="ECO:0000313" key="3">
    <source>
        <dbReference type="Proteomes" id="UP000287243"/>
    </source>
</evidence>
<dbReference type="PANTHER" id="PTHR48090">
    <property type="entry name" value="UNDECAPRENYL-PHOSPHATE 4-DEOXY-4-FORMAMIDO-L-ARABINOSE TRANSFERASE-RELATED"/>
    <property type="match status" value="1"/>
</dbReference>
<sequence>MKTTLLIPTLNEIDGMKAVMPRIKKEWVDEIVVVDGGSIDGTVAYARDSGYLVVEQKLKGLVNAYREAMPYVHGDIVITFTPDGNSVPEKIPPLIEKMKEGYDMVIVSRYLDGAKSYDDDAVTAFGNWMFTWMINILFGAHYTDTLVGFRAWKKDLLALADKDPELPSFEPFSAIKCAQLKLRASEIPGDEPKRIGGTRKMQPLRNGWQVLMIIVRVFFGLHK</sequence>
<dbReference type="EMBL" id="CP019384">
    <property type="protein sequence ID" value="QAT16626.1"/>
    <property type="molecule type" value="Genomic_DNA"/>
</dbReference>
<dbReference type="Pfam" id="PF00535">
    <property type="entry name" value="Glycos_transf_2"/>
    <property type="match status" value="1"/>
</dbReference>
<dbReference type="Gene3D" id="3.90.550.10">
    <property type="entry name" value="Spore Coat Polysaccharide Biosynthesis Protein SpsA, Chain A"/>
    <property type="match status" value="1"/>
</dbReference>
<dbReference type="KEGG" id="vai:BU251_02200"/>
<dbReference type="PANTHER" id="PTHR48090:SF7">
    <property type="entry name" value="RFBJ PROTEIN"/>
    <property type="match status" value="1"/>
</dbReference>
<dbReference type="SUPFAM" id="SSF53448">
    <property type="entry name" value="Nucleotide-diphospho-sugar transferases"/>
    <property type="match status" value="1"/>
</dbReference>
<dbReference type="InterPro" id="IPR029044">
    <property type="entry name" value="Nucleotide-diphossugar_trans"/>
</dbReference>
<evidence type="ECO:0000259" key="1">
    <source>
        <dbReference type="Pfam" id="PF00535"/>
    </source>
</evidence>
<proteinExistence type="predicted"/>
<evidence type="ECO:0000313" key="2">
    <source>
        <dbReference type="EMBL" id="QAT16626.1"/>
    </source>
</evidence>
<accession>A0A410P392</accession>
<name>A0A410P392_VELA1</name>
<keyword evidence="2" id="KW-0808">Transferase</keyword>
<reference evidence="2 3" key="1">
    <citation type="submission" date="2017-01" db="EMBL/GenBank/DDBJ databases">
        <title>First insights into the biology of 'candidatus Vampirococcus archaeovorus'.</title>
        <authorList>
            <person name="Kizina J."/>
            <person name="Jordan S."/>
            <person name="Stueber K."/>
            <person name="Reinhardt R."/>
            <person name="Harder J."/>
        </authorList>
    </citation>
    <scope>NUCLEOTIDE SEQUENCE [LARGE SCALE GENOMIC DNA]</scope>
    <source>
        <strain evidence="2 3">LiM</strain>
    </source>
</reference>
<dbReference type="InterPro" id="IPR001173">
    <property type="entry name" value="Glyco_trans_2-like"/>
</dbReference>
<keyword evidence="3" id="KW-1185">Reference proteome</keyword>
<protein>
    <submittedName>
        <fullName evidence="2">Glycosyltransferase</fullName>
    </submittedName>
</protein>
<feature type="domain" description="Glycosyltransferase 2-like" evidence="1">
    <location>
        <begin position="5"/>
        <end position="130"/>
    </location>
</feature>
<gene>
    <name evidence="2" type="ORF">BU251_02200</name>
</gene>
<dbReference type="RefSeq" id="WP_228767834.1">
    <property type="nucleotide sequence ID" value="NZ_CP019384.1"/>
</dbReference>
<dbReference type="Proteomes" id="UP000287243">
    <property type="component" value="Chromosome"/>
</dbReference>
<dbReference type="GO" id="GO:0016740">
    <property type="term" value="F:transferase activity"/>
    <property type="evidence" value="ECO:0007669"/>
    <property type="project" value="UniProtKB-KW"/>
</dbReference>
<organism evidence="2 3">
    <name type="scientific">Velamenicoccus archaeovorus</name>
    <dbReference type="NCBI Taxonomy" id="1930593"/>
    <lineage>
        <taxon>Bacteria</taxon>
        <taxon>Pseudomonadati</taxon>
        <taxon>Candidatus Omnitrophota</taxon>
        <taxon>Candidatus Velamenicoccus</taxon>
    </lineage>
</organism>
<dbReference type="InterPro" id="IPR050256">
    <property type="entry name" value="Glycosyltransferase_2"/>
</dbReference>